<proteinExistence type="predicted"/>
<feature type="non-terminal residue" evidence="1">
    <location>
        <position position="1"/>
    </location>
</feature>
<dbReference type="AlphaFoldDB" id="A0A6N2BVP6"/>
<accession>A0A6N2BVP6</accession>
<evidence type="ECO:0000313" key="1">
    <source>
        <dbReference type="EMBL" id="TMW96909.1"/>
    </source>
</evidence>
<dbReference type="EMBL" id="RXGB01001942">
    <property type="protein sequence ID" value="TMW96909.1"/>
    <property type="molecule type" value="Genomic_DNA"/>
</dbReference>
<gene>
    <name evidence="1" type="ORF">EJD97_006563</name>
</gene>
<protein>
    <submittedName>
        <fullName evidence="1">Uncharacterized protein</fullName>
    </submittedName>
</protein>
<sequence length="51" mass="6028">RGDDEDNDFFGFWANRIGYEDYTTRILAWQILQPWRGRLSSTLISFADLSL</sequence>
<comment type="caution">
    <text evidence="1">The sequence shown here is derived from an EMBL/GenBank/DDBJ whole genome shotgun (WGS) entry which is preliminary data.</text>
</comment>
<name>A0A6N2BVP6_SOLCI</name>
<organism evidence="1">
    <name type="scientific">Solanum chilense</name>
    <name type="common">Tomato</name>
    <name type="synonym">Lycopersicon chilense</name>
    <dbReference type="NCBI Taxonomy" id="4083"/>
    <lineage>
        <taxon>Eukaryota</taxon>
        <taxon>Viridiplantae</taxon>
        <taxon>Streptophyta</taxon>
        <taxon>Embryophyta</taxon>
        <taxon>Tracheophyta</taxon>
        <taxon>Spermatophyta</taxon>
        <taxon>Magnoliopsida</taxon>
        <taxon>eudicotyledons</taxon>
        <taxon>Gunneridae</taxon>
        <taxon>Pentapetalae</taxon>
        <taxon>asterids</taxon>
        <taxon>lamiids</taxon>
        <taxon>Solanales</taxon>
        <taxon>Solanaceae</taxon>
        <taxon>Solanoideae</taxon>
        <taxon>Solaneae</taxon>
        <taxon>Solanum</taxon>
        <taxon>Solanum subgen. Lycopersicon</taxon>
    </lineage>
</organism>
<reference evidence="1" key="1">
    <citation type="submission" date="2019-05" db="EMBL/GenBank/DDBJ databases">
        <title>The de novo reference genome and transcriptome assemblies of the wild tomato species Solanum chilense.</title>
        <authorList>
            <person name="Stam R."/>
            <person name="Nosenko T."/>
            <person name="Hoerger A.C."/>
            <person name="Stephan W."/>
            <person name="Seidel M.A."/>
            <person name="Kuhn J.M.M."/>
            <person name="Haberer G."/>
            <person name="Tellier A."/>
        </authorList>
    </citation>
    <scope>NUCLEOTIDE SEQUENCE</scope>
    <source>
        <tissue evidence="1">Mature leaves</tissue>
    </source>
</reference>